<dbReference type="NCBIfam" id="TIGR00813">
    <property type="entry name" value="sss"/>
    <property type="match status" value="1"/>
</dbReference>
<dbReference type="EMBL" id="NIBS01000007">
    <property type="protein sequence ID" value="PHM28030.1"/>
    <property type="molecule type" value="Genomic_DNA"/>
</dbReference>
<evidence type="ECO:0000256" key="6">
    <source>
        <dbReference type="ARBA" id="ARBA00022847"/>
    </source>
</evidence>
<comment type="catalytic activity">
    <reaction evidence="12">
        <text>L-proline(in) + Na(+)(in) = L-proline(out) + Na(+)(out)</text>
        <dbReference type="Rhea" id="RHEA:28967"/>
        <dbReference type="ChEBI" id="CHEBI:29101"/>
        <dbReference type="ChEBI" id="CHEBI:60039"/>
    </reaction>
</comment>
<evidence type="ECO:0000256" key="2">
    <source>
        <dbReference type="ARBA" id="ARBA00006434"/>
    </source>
</evidence>
<evidence type="ECO:0000256" key="5">
    <source>
        <dbReference type="ARBA" id="ARBA00022692"/>
    </source>
</evidence>
<dbReference type="GO" id="GO:0005298">
    <property type="term" value="F:proline:sodium symporter activity"/>
    <property type="evidence" value="ECO:0007669"/>
    <property type="project" value="UniProtKB-UniRule"/>
</dbReference>
<dbReference type="InterPro" id="IPR018212">
    <property type="entry name" value="Na/solute_symporter_CS"/>
</dbReference>
<dbReference type="InterPro" id="IPR038377">
    <property type="entry name" value="Na/Glc_symporter_sf"/>
</dbReference>
<evidence type="ECO:0000256" key="10">
    <source>
        <dbReference type="ARBA" id="ARBA00023136"/>
    </source>
</evidence>
<feature type="transmembrane region" description="Helical" evidence="16">
    <location>
        <begin position="325"/>
        <end position="350"/>
    </location>
</feature>
<dbReference type="Pfam" id="PF00474">
    <property type="entry name" value="SSF"/>
    <property type="match status" value="1"/>
</dbReference>
<evidence type="ECO:0000256" key="14">
    <source>
        <dbReference type="ARBA" id="ARBA00082709"/>
    </source>
</evidence>
<evidence type="ECO:0000256" key="1">
    <source>
        <dbReference type="ARBA" id="ARBA00004651"/>
    </source>
</evidence>
<feature type="transmembrane region" description="Helical" evidence="16">
    <location>
        <begin position="455"/>
        <end position="473"/>
    </location>
</feature>
<keyword evidence="10 16" id="KW-0472">Membrane</keyword>
<comment type="subcellular location">
    <subcellularLocation>
        <location evidence="16">Cell inner membrane</location>
        <topology evidence="16">Multi-pass membrane protein</topology>
    </subcellularLocation>
    <subcellularLocation>
        <location evidence="1">Cell membrane</location>
        <topology evidence="1">Multi-pass membrane protein</topology>
    </subcellularLocation>
</comment>
<keyword evidence="16" id="KW-0029">Amino-acid transport</keyword>
<dbReference type="InterPro" id="IPR011851">
    <property type="entry name" value="Na/Pro_symporter"/>
</dbReference>
<evidence type="ECO:0000313" key="17">
    <source>
        <dbReference type="EMBL" id="PHM28030.1"/>
    </source>
</evidence>
<reference evidence="17 18" key="1">
    <citation type="journal article" date="2017" name="Nat. Microbiol.">
        <title>Natural product diversity associated with the nematode symbionts Photorhabdus and Xenorhabdus.</title>
        <authorList>
            <person name="Tobias N.J."/>
            <person name="Wolff H."/>
            <person name="Djahanschiri B."/>
            <person name="Grundmann F."/>
            <person name="Kronenwerth M."/>
            <person name="Shi Y.M."/>
            <person name="Simonyi S."/>
            <person name="Grun P."/>
            <person name="Shapiro-Ilan D."/>
            <person name="Pidot S.J."/>
            <person name="Stinear T.P."/>
            <person name="Ebersberger I."/>
            <person name="Bode H.B."/>
        </authorList>
    </citation>
    <scope>NUCLEOTIDE SEQUENCE [LARGE SCALE GENOMIC DNA]</scope>
    <source>
        <strain evidence="17 18">DSM 16342</strain>
    </source>
</reference>
<evidence type="ECO:0000256" key="13">
    <source>
        <dbReference type="ARBA" id="ARBA00067214"/>
    </source>
</evidence>
<keyword evidence="4" id="KW-1003">Cell membrane</keyword>
<feature type="transmembrane region" description="Helical" evidence="16">
    <location>
        <begin position="371"/>
        <end position="391"/>
    </location>
</feature>
<evidence type="ECO:0000256" key="3">
    <source>
        <dbReference type="ARBA" id="ARBA00022448"/>
    </source>
</evidence>
<dbReference type="Gene3D" id="1.20.1730.10">
    <property type="entry name" value="Sodium/glucose cotransporter"/>
    <property type="match status" value="1"/>
</dbReference>
<comment type="function">
    <text evidence="16">Catalyzes the sodium-dependent uptake of extracellular L-proline.</text>
</comment>
<dbReference type="PROSITE" id="PS50283">
    <property type="entry name" value="NA_SOLUT_SYMP_3"/>
    <property type="match status" value="1"/>
</dbReference>
<evidence type="ECO:0000256" key="15">
    <source>
        <dbReference type="RuleBase" id="RU362091"/>
    </source>
</evidence>
<evidence type="ECO:0000256" key="4">
    <source>
        <dbReference type="ARBA" id="ARBA00022475"/>
    </source>
</evidence>
<dbReference type="InterPro" id="IPR050277">
    <property type="entry name" value="Sodium:Solute_Symporter"/>
</dbReference>
<accession>A0A2D0J1A1</accession>
<feature type="transmembrane region" description="Helical" evidence="16">
    <location>
        <begin position="67"/>
        <end position="88"/>
    </location>
</feature>
<dbReference type="GO" id="GO:0031402">
    <property type="term" value="F:sodium ion binding"/>
    <property type="evidence" value="ECO:0007669"/>
    <property type="project" value="UniProtKB-UniRule"/>
</dbReference>
<keyword evidence="16" id="KW-0997">Cell inner membrane</keyword>
<evidence type="ECO:0000256" key="16">
    <source>
        <dbReference type="RuleBase" id="RU366012"/>
    </source>
</evidence>
<feature type="transmembrane region" description="Helical" evidence="16">
    <location>
        <begin position="277"/>
        <end position="296"/>
    </location>
</feature>
<evidence type="ECO:0000313" key="18">
    <source>
        <dbReference type="Proteomes" id="UP000225833"/>
    </source>
</evidence>
<dbReference type="AlphaFoldDB" id="A0A2D0J1A1"/>
<feature type="transmembrane region" description="Helical" evidence="16">
    <location>
        <begin position="6"/>
        <end position="29"/>
    </location>
</feature>
<evidence type="ECO:0000256" key="9">
    <source>
        <dbReference type="ARBA" id="ARBA00023065"/>
    </source>
</evidence>
<dbReference type="PROSITE" id="PS00456">
    <property type="entry name" value="NA_SOLUT_SYMP_1"/>
    <property type="match status" value="1"/>
</dbReference>
<evidence type="ECO:0000256" key="8">
    <source>
        <dbReference type="ARBA" id="ARBA00023053"/>
    </source>
</evidence>
<evidence type="ECO:0000256" key="12">
    <source>
        <dbReference type="ARBA" id="ARBA00033708"/>
    </source>
</evidence>
<keyword evidence="6 16" id="KW-0769">Symport</keyword>
<dbReference type="CDD" id="cd11475">
    <property type="entry name" value="SLC5sbd_PutP"/>
    <property type="match status" value="1"/>
</dbReference>
<proteinExistence type="inferred from homology"/>
<feature type="transmembrane region" description="Helical" evidence="16">
    <location>
        <begin position="127"/>
        <end position="152"/>
    </location>
</feature>
<feature type="transmembrane region" description="Helical" evidence="16">
    <location>
        <begin position="429"/>
        <end position="449"/>
    </location>
</feature>
<feature type="transmembrane region" description="Helical" evidence="16">
    <location>
        <begin position="191"/>
        <end position="209"/>
    </location>
</feature>
<gene>
    <name evidence="17" type="ORF">Xbud_01757</name>
</gene>
<sequence>MTVNSPMLITFIVYIAAMLLIGFMAYRATKNFDDYILGGRRLGSVVTALSAGASDMSGWLLMGLPGAIFLAGISKAWIALGCLLGAYLNWRWVAGRLRVHTEANNNALTLPDYFTNRFEDKSKLLRIISALVILIFFTIYCASAVVAGGLLFENTFGMSYEKAIWIGALATIAYTFLGGFLAVSWTDTVQASLMIFALILVPVLILFKLGGFESAIDIIKAKDPAYLDMFQGVQTITIISLLGWGFGYFGQPHILARFMAADSHQTIHKARRISMTWMFLCLAGTVAVGFFGIAYFEQNPAQAGNVMQNSERIFMELGVILFNPWITGVLLSAVLAAIMSTLSCQLLVCSSALTEDLYKAFIRTKASQKELVWIGRLMVLVVAAIAIAIATNPNNKVLALVSNAWAGFGAAFGPVVLISVLWKRMTRDGALAGMVVGAITVLVWMEYQWFGLYEIIPGFIFASFAIVVVSLLGKAPNQTIQQRFTEAEALYKTK</sequence>
<keyword evidence="5 16" id="KW-0812">Transmembrane</keyword>
<keyword evidence="3 16" id="KW-0813">Transport</keyword>
<name>A0A2D0J1A1_XENBU</name>
<feature type="transmembrane region" description="Helical" evidence="16">
    <location>
        <begin position="397"/>
        <end position="422"/>
    </location>
</feature>
<dbReference type="RefSeq" id="WP_099135690.1">
    <property type="nucleotide sequence ID" value="NZ_CAWNNJ010000141.1"/>
</dbReference>
<dbReference type="GO" id="GO:0015824">
    <property type="term" value="P:proline transport"/>
    <property type="evidence" value="ECO:0007669"/>
    <property type="project" value="UniProtKB-UniRule"/>
</dbReference>
<dbReference type="Proteomes" id="UP000225833">
    <property type="component" value="Unassembled WGS sequence"/>
</dbReference>
<dbReference type="GO" id="GO:0015193">
    <property type="term" value="F:L-proline transmembrane transporter activity"/>
    <property type="evidence" value="ECO:0007669"/>
    <property type="project" value="TreeGrafter"/>
</dbReference>
<evidence type="ECO:0000256" key="7">
    <source>
        <dbReference type="ARBA" id="ARBA00022989"/>
    </source>
</evidence>
<feature type="transmembrane region" description="Helical" evidence="16">
    <location>
        <begin position="164"/>
        <end position="184"/>
    </location>
</feature>
<dbReference type="PROSITE" id="PS00457">
    <property type="entry name" value="NA_SOLUT_SYMP_2"/>
    <property type="match status" value="1"/>
</dbReference>
<comment type="similarity">
    <text evidence="2 15">Belongs to the sodium:solute symporter (SSF) (TC 2.A.21) family.</text>
</comment>
<keyword evidence="9 16" id="KW-0406">Ion transport</keyword>
<dbReference type="PANTHER" id="PTHR48086:SF3">
    <property type="entry name" value="SODIUM_PROLINE SYMPORTER"/>
    <property type="match status" value="1"/>
</dbReference>
<keyword evidence="8 16" id="KW-0915">Sodium</keyword>
<dbReference type="PANTHER" id="PTHR48086">
    <property type="entry name" value="SODIUM/PROLINE SYMPORTER-RELATED"/>
    <property type="match status" value="1"/>
</dbReference>
<dbReference type="OrthoDB" id="9789704at2"/>
<comment type="caution">
    <text evidence="17">The sequence shown here is derived from an EMBL/GenBank/DDBJ whole genome shotgun (WGS) entry which is preliminary data.</text>
</comment>
<evidence type="ECO:0000256" key="11">
    <source>
        <dbReference type="ARBA" id="ARBA00023201"/>
    </source>
</evidence>
<protein>
    <recommendedName>
        <fullName evidence="13 16">Sodium/proline symporter</fullName>
    </recommendedName>
    <alternativeName>
        <fullName evidence="14 16">Proline permease</fullName>
    </alternativeName>
</protein>
<organism evidence="17 18">
    <name type="scientific">Xenorhabdus budapestensis</name>
    <dbReference type="NCBI Taxonomy" id="290110"/>
    <lineage>
        <taxon>Bacteria</taxon>
        <taxon>Pseudomonadati</taxon>
        <taxon>Pseudomonadota</taxon>
        <taxon>Gammaproteobacteria</taxon>
        <taxon>Enterobacterales</taxon>
        <taxon>Morganellaceae</taxon>
        <taxon>Xenorhabdus</taxon>
    </lineage>
</organism>
<dbReference type="NCBIfam" id="TIGR02121">
    <property type="entry name" value="Na_Pro_sym"/>
    <property type="match status" value="1"/>
</dbReference>
<feature type="transmembrane region" description="Helical" evidence="16">
    <location>
        <begin position="229"/>
        <end position="249"/>
    </location>
</feature>
<dbReference type="GO" id="GO:0005886">
    <property type="term" value="C:plasma membrane"/>
    <property type="evidence" value="ECO:0007669"/>
    <property type="project" value="UniProtKB-SubCell"/>
</dbReference>
<keyword evidence="7 16" id="KW-1133">Transmembrane helix</keyword>
<dbReference type="InterPro" id="IPR001734">
    <property type="entry name" value="Na/solute_symporter"/>
</dbReference>
<keyword evidence="11 16" id="KW-0739">Sodium transport</keyword>
<dbReference type="FunFam" id="1.20.1730.10:FF:000002">
    <property type="entry name" value="Sodium/proline symporter"/>
    <property type="match status" value="1"/>
</dbReference>